<dbReference type="EnsemblMetazoa" id="GMOY004871-RA">
    <property type="protein sequence ID" value="GMOY004871-PA"/>
    <property type="gene ID" value="GMOY004871"/>
</dbReference>
<organism evidence="1 2">
    <name type="scientific">Glossina morsitans morsitans</name>
    <name type="common">Savannah tsetse fly</name>
    <dbReference type="NCBI Taxonomy" id="37546"/>
    <lineage>
        <taxon>Eukaryota</taxon>
        <taxon>Metazoa</taxon>
        <taxon>Ecdysozoa</taxon>
        <taxon>Arthropoda</taxon>
        <taxon>Hexapoda</taxon>
        <taxon>Insecta</taxon>
        <taxon>Pterygota</taxon>
        <taxon>Neoptera</taxon>
        <taxon>Endopterygota</taxon>
        <taxon>Diptera</taxon>
        <taxon>Brachycera</taxon>
        <taxon>Muscomorpha</taxon>
        <taxon>Hippoboscoidea</taxon>
        <taxon>Glossinidae</taxon>
        <taxon>Glossina</taxon>
    </lineage>
</organism>
<keyword evidence="2" id="KW-1185">Reference proteome</keyword>
<dbReference type="EMBL" id="CCAG010000444">
    <property type="status" value="NOT_ANNOTATED_CDS"/>
    <property type="molecule type" value="Genomic_DNA"/>
</dbReference>
<sequence>VSGGNSPSLQDAIRTIDVSHHLEFIKKQEIKGAGKINNAVDDNTKYEPIDFKQAIYLEILGGAAALGKGEITGNFVVGNQFAGLCSAASISGSHMINEKLLATTLGVALEVGANGNVPSTTGSESNNPESLKEFECRELVNSRLPRPCRRITWVSLNLNGNCPTLWRPSLVQLTRRTIGRFGTIIGASSC</sequence>
<evidence type="ECO:0000313" key="2">
    <source>
        <dbReference type="Proteomes" id="UP000092444"/>
    </source>
</evidence>
<dbReference type="AlphaFoldDB" id="A0A1B0FM04"/>
<reference evidence="1" key="1">
    <citation type="submission" date="2020-05" db="UniProtKB">
        <authorList>
            <consortium name="EnsemblMetazoa"/>
        </authorList>
    </citation>
    <scope>IDENTIFICATION</scope>
    <source>
        <strain evidence="1">Yale</strain>
    </source>
</reference>
<accession>A0A1B0FM04</accession>
<proteinExistence type="predicted"/>
<name>A0A1B0FM04_GLOMM</name>
<dbReference type="STRING" id="37546.A0A1B0FM04"/>
<evidence type="ECO:0000313" key="1">
    <source>
        <dbReference type="EnsemblMetazoa" id="GMOY004871-PA"/>
    </source>
</evidence>
<protein>
    <submittedName>
        <fullName evidence="1">Uncharacterized protein</fullName>
    </submittedName>
</protein>
<dbReference type="Proteomes" id="UP000092444">
    <property type="component" value="Unassembled WGS sequence"/>
</dbReference>
<dbReference type="VEuPathDB" id="VectorBase:GMOY004871"/>